<reference evidence="2 3" key="1">
    <citation type="submission" date="2019-04" db="EMBL/GenBank/DDBJ databases">
        <authorList>
            <consortium name="DOE Joint Genome Institute"/>
            <person name="Mondo S."/>
            <person name="Kjaerbolling I."/>
            <person name="Vesth T."/>
            <person name="Frisvad J.C."/>
            <person name="Nybo J.L."/>
            <person name="Theobald S."/>
            <person name="Kildgaard S."/>
            <person name="Isbrandt T."/>
            <person name="Kuo A."/>
            <person name="Sato A."/>
            <person name="Lyhne E.K."/>
            <person name="Kogle M.E."/>
            <person name="Wiebenga A."/>
            <person name="Kun R.S."/>
            <person name="Lubbers R.J."/>
            <person name="Makela M.R."/>
            <person name="Barry K."/>
            <person name="Chovatia M."/>
            <person name="Clum A."/>
            <person name="Daum C."/>
            <person name="Haridas S."/>
            <person name="He G."/>
            <person name="LaButti K."/>
            <person name="Lipzen A."/>
            <person name="Riley R."/>
            <person name="Salamov A."/>
            <person name="Simmons B.A."/>
            <person name="Magnuson J.K."/>
            <person name="Henrissat B."/>
            <person name="Mortensen U.H."/>
            <person name="Larsen T.O."/>
            <person name="Devries R.P."/>
            <person name="Grigoriev I.V."/>
            <person name="Machida M."/>
            <person name="Baker S.E."/>
            <person name="Andersen M.R."/>
            <person name="Cantor M.N."/>
            <person name="Hua S.X."/>
        </authorList>
    </citation>
    <scope>NUCLEOTIDE SEQUENCE [LARGE SCALE GENOMIC DNA]</scope>
    <source>
        <strain evidence="2 3">CBS 119388</strain>
    </source>
</reference>
<feature type="signal peptide" evidence="1">
    <location>
        <begin position="1"/>
        <end position="18"/>
    </location>
</feature>
<evidence type="ECO:0000313" key="2">
    <source>
        <dbReference type="EMBL" id="KAE8400253.1"/>
    </source>
</evidence>
<sequence length="143" mass="15918">MKFLPVIFISLLIAATTALPTDDNPAVSENICAAIRQAQENRDSAKAAYRKNPSLENLKQLNAANDRLASAVVVSLIRLRVLLIYTELILNGLYRCIQLVGHKALSSVRNRRRTCQEENHIVTILYLEDSSLIGAMRLFPATL</sequence>
<dbReference type="AlphaFoldDB" id="A0A5N7D2Z7"/>
<dbReference type="EMBL" id="ML736818">
    <property type="protein sequence ID" value="KAE8400253.1"/>
    <property type="molecule type" value="Genomic_DNA"/>
</dbReference>
<proteinExistence type="predicted"/>
<evidence type="ECO:0000256" key="1">
    <source>
        <dbReference type="SAM" id="SignalP"/>
    </source>
</evidence>
<dbReference type="Proteomes" id="UP000325579">
    <property type="component" value="Unassembled WGS sequence"/>
</dbReference>
<feature type="chain" id="PRO_5024910792" evidence="1">
    <location>
        <begin position="19"/>
        <end position="143"/>
    </location>
</feature>
<name>A0A5N7D2Z7_9EURO</name>
<protein>
    <submittedName>
        <fullName evidence="2">Uncharacterized protein</fullName>
    </submittedName>
</protein>
<gene>
    <name evidence="2" type="ORF">BDV37DRAFT_210094</name>
</gene>
<keyword evidence="1" id="KW-0732">Signal</keyword>
<dbReference type="RefSeq" id="XP_031937572.1">
    <property type="nucleotide sequence ID" value="XM_032079992.1"/>
</dbReference>
<keyword evidence="3" id="KW-1185">Reference proteome</keyword>
<dbReference type="GeneID" id="43664683"/>
<evidence type="ECO:0000313" key="3">
    <source>
        <dbReference type="Proteomes" id="UP000325579"/>
    </source>
</evidence>
<organism evidence="2 3">
    <name type="scientific">Aspergillus pseudonomiae</name>
    <dbReference type="NCBI Taxonomy" id="1506151"/>
    <lineage>
        <taxon>Eukaryota</taxon>
        <taxon>Fungi</taxon>
        <taxon>Dikarya</taxon>
        <taxon>Ascomycota</taxon>
        <taxon>Pezizomycotina</taxon>
        <taxon>Eurotiomycetes</taxon>
        <taxon>Eurotiomycetidae</taxon>
        <taxon>Eurotiales</taxon>
        <taxon>Aspergillaceae</taxon>
        <taxon>Aspergillus</taxon>
        <taxon>Aspergillus subgen. Circumdati</taxon>
    </lineage>
</organism>
<accession>A0A5N7D2Z7</accession>